<reference evidence="2 3" key="1">
    <citation type="submission" date="2022-05" db="EMBL/GenBank/DDBJ databases">
        <title>Streptomyces sp. nov. RY43-2 isolated from soil of a peat swamp forest.</title>
        <authorList>
            <person name="Kanchanasin P."/>
            <person name="Tanasupawat S."/>
            <person name="Phongsopitanun W."/>
        </authorList>
    </citation>
    <scope>NUCLEOTIDE SEQUENCE [LARGE SCALE GENOMIC DNA]</scope>
    <source>
        <strain evidence="2 3">RY43-2</strain>
    </source>
</reference>
<comment type="caution">
    <text evidence="2">The sequence shown here is derived from an EMBL/GenBank/DDBJ whole genome shotgun (WGS) entry which is preliminary data.</text>
</comment>
<dbReference type="Gene3D" id="3.40.50.720">
    <property type="entry name" value="NAD(P)-binding Rossmann-like Domain"/>
    <property type="match status" value="1"/>
</dbReference>
<organism evidence="2 3">
    <name type="scientific">Streptomyces macrolidinus</name>
    <dbReference type="NCBI Taxonomy" id="2952607"/>
    <lineage>
        <taxon>Bacteria</taxon>
        <taxon>Bacillati</taxon>
        <taxon>Actinomycetota</taxon>
        <taxon>Actinomycetes</taxon>
        <taxon>Kitasatosporales</taxon>
        <taxon>Streptomycetaceae</taxon>
        <taxon>Streptomyces</taxon>
    </lineage>
</organism>
<protein>
    <submittedName>
        <fullName evidence="2">NAD(P)H-binding protein</fullName>
    </submittedName>
</protein>
<keyword evidence="3" id="KW-1185">Reference proteome</keyword>
<proteinExistence type="predicted"/>
<feature type="domain" description="NAD(P)-binding" evidence="1">
    <location>
        <begin position="6"/>
        <end position="178"/>
    </location>
</feature>
<evidence type="ECO:0000313" key="3">
    <source>
        <dbReference type="Proteomes" id="UP001523219"/>
    </source>
</evidence>
<dbReference type="InterPro" id="IPR036291">
    <property type="entry name" value="NAD(P)-bd_dom_sf"/>
</dbReference>
<dbReference type="PANTHER" id="PTHR43162:SF1">
    <property type="entry name" value="PRESTALK A DIFFERENTIATION PROTEIN A"/>
    <property type="match status" value="1"/>
</dbReference>
<name>A0ABT0ZIE7_9ACTN</name>
<evidence type="ECO:0000313" key="2">
    <source>
        <dbReference type="EMBL" id="MCN9243363.1"/>
    </source>
</evidence>
<accession>A0ABT0ZIE7</accession>
<dbReference type="RefSeq" id="WP_252426739.1">
    <property type="nucleotide sequence ID" value="NZ_JAMWMR010000021.1"/>
</dbReference>
<dbReference type="Pfam" id="PF13460">
    <property type="entry name" value="NAD_binding_10"/>
    <property type="match status" value="1"/>
</dbReference>
<dbReference type="PANTHER" id="PTHR43162">
    <property type="match status" value="1"/>
</dbReference>
<dbReference type="Proteomes" id="UP001523219">
    <property type="component" value="Unassembled WGS sequence"/>
</dbReference>
<gene>
    <name evidence="2" type="ORF">NGF19_21690</name>
</gene>
<dbReference type="Gene3D" id="3.90.25.10">
    <property type="entry name" value="UDP-galactose 4-epimerase, domain 1"/>
    <property type="match status" value="1"/>
</dbReference>
<dbReference type="SUPFAM" id="SSF51735">
    <property type="entry name" value="NAD(P)-binding Rossmann-fold domains"/>
    <property type="match status" value="1"/>
</dbReference>
<dbReference type="InterPro" id="IPR051604">
    <property type="entry name" value="Ergot_Alk_Oxidoreductase"/>
</dbReference>
<dbReference type="InterPro" id="IPR016040">
    <property type="entry name" value="NAD(P)-bd_dom"/>
</dbReference>
<dbReference type="EMBL" id="JAMWMR010000021">
    <property type="protein sequence ID" value="MCN9243363.1"/>
    <property type="molecule type" value="Genomic_DNA"/>
</dbReference>
<sequence>MILVTGATGTIGREVVRCLGPERDVRILARDPARVVGASPCADVVAGDYADEASLARALAGVSRAFLVTNRIGDDDERFVRAARAAGVRHVVKLSAAAVNDAGAQDLITRQQRATEGLLRASGLAWTLLRPRSFMSNTLAWAPSVREERVVRALNGTSRNACVDPRDVAEVAVRALTQEGHTGCAYTLTGPEPLSARDQTRELGRQLGIELAFEELGLDAARALLGRRYPPTVVEALLESARRQEENAKSAVAPTVLEVTGRPARSYADWVADHLSAFRGP</sequence>
<evidence type="ECO:0000259" key="1">
    <source>
        <dbReference type="Pfam" id="PF13460"/>
    </source>
</evidence>